<sequence length="334" mass="36722">MGFLYSQFFVTPKIPTTPLNGQTLIITGSNTGLGFEAARHIARLNPTKLILAVRNLEAGAKARDEIIATTSCDPSIIEVWRLDLASFSSVLAFADRVSKDLDRLDGISLNAGVQTVKFELVEGFERTVTINVISTFLLALAVLPKLRETARRFNIKPRLSIVSSETHAWTSFVEKNTPEGQSILATLSDPNTKTMMMRYMTSKLMEVLLFRHLAPLITAQQTSPSSPEEQRGEVIVNILNPGFCYSDLVREEGILMKTMQALLARTREMGGRPIAAGLIAGPESNGMYMHDGVVDQAALSHFVLSEEGEKCAERLWLEVKEALEGVRKGVTLGL</sequence>
<accession>A0ACC3A9B8</accession>
<protein>
    <submittedName>
        <fullName evidence="1">Uncharacterized protein</fullName>
    </submittedName>
</protein>
<dbReference type="Proteomes" id="UP001172386">
    <property type="component" value="Unassembled WGS sequence"/>
</dbReference>
<keyword evidence="2" id="KW-1185">Reference proteome</keyword>
<reference evidence="1" key="1">
    <citation type="submission" date="2022-10" db="EMBL/GenBank/DDBJ databases">
        <title>Culturing micro-colonial fungi from biological soil crusts in the Mojave desert and describing Neophaeococcomyces mojavensis, and introducing the new genera and species Taxawa tesnikishii.</title>
        <authorList>
            <person name="Kurbessoian T."/>
            <person name="Stajich J.E."/>
        </authorList>
    </citation>
    <scope>NUCLEOTIDE SEQUENCE</scope>
    <source>
        <strain evidence="1">JES_112</strain>
    </source>
</reference>
<name>A0ACC3A9B8_9EURO</name>
<dbReference type="EMBL" id="JAPDRQ010000061">
    <property type="protein sequence ID" value="KAJ9657661.1"/>
    <property type="molecule type" value="Genomic_DNA"/>
</dbReference>
<gene>
    <name evidence="1" type="ORF">H2198_004189</name>
</gene>
<comment type="caution">
    <text evidence="1">The sequence shown here is derived from an EMBL/GenBank/DDBJ whole genome shotgun (WGS) entry which is preliminary data.</text>
</comment>
<proteinExistence type="predicted"/>
<organism evidence="1 2">
    <name type="scientific">Neophaeococcomyces mojaviensis</name>
    <dbReference type="NCBI Taxonomy" id="3383035"/>
    <lineage>
        <taxon>Eukaryota</taxon>
        <taxon>Fungi</taxon>
        <taxon>Dikarya</taxon>
        <taxon>Ascomycota</taxon>
        <taxon>Pezizomycotina</taxon>
        <taxon>Eurotiomycetes</taxon>
        <taxon>Chaetothyriomycetidae</taxon>
        <taxon>Chaetothyriales</taxon>
        <taxon>Chaetothyriales incertae sedis</taxon>
        <taxon>Neophaeococcomyces</taxon>
    </lineage>
</organism>
<evidence type="ECO:0000313" key="1">
    <source>
        <dbReference type="EMBL" id="KAJ9657661.1"/>
    </source>
</evidence>
<evidence type="ECO:0000313" key="2">
    <source>
        <dbReference type="Proteomes" id="UP001172386"/>
    </source>
</evidence>